<dbReference type="GO" id="GO:0006044">
    <property type="term" value="P:N-acetylglucosamine metabolic process"/>
    <property type="evidence" value="ECO:0007669"/>
    <property type="project" value="TreeGrafter"/>
</dbReference>
<dbReference type="PANTHER" id="PTHR12224">
    <property type="entry name" value="BETA-1,4-MANNOSYL-GLYCOPROTEIN BETA-1,4-N-ACETYLGLUCOSAMINYL-TRANSFERASE"/>
    <property type="match status" value="1"/>
</dbReference>
<dbReference type="GO" id="GO:0003830">
    <property type="term" value="F:beta-1,4-mannosylglycoprotein 4-beta-N-acetylglucosaminyltransferase activity"/>
    <property type="evidence" value="ECO:0007669"/>
    <property type="project" value="InterPro"/>
</dbReference>
<name>A0A6A6MWB0_HEVBR</name>
<comment type="caution">
    <text evidence="1">The sequence shown here is derived from an EMBL/GenBank/DDBJ whole genome shotgun (WGS) entry which is preliminary data.</text>
</comment>
<organism evidence="1 2">
    <name type="scientific">Hevea brasiliensis</name>
    <name type="common">Para rubber tree</name>
    <name type="synonym">Siphonia brasiliensis</name>
    <dbReference type="NCBI Taxonomy" id="3981"/>
    <lineage>
        <taxon>Eukaryota</taxon>
        <taxon>Viridiplantae</taxon>
        <taxon>Streptophyta</taxon>
        <taxon>Embryophyta</taxon>
        <taxon>Tracheophyta</taxon>
        <taxon>Spermatophyta</taxon>
        <taxon>Magnoliopsida</taxon>
        <taxon>eudicotyledons</taxon>
        <taxon>Gunneridae</taxon>
        <taxon>Pentapetalae</taxon>
        <taxon>rosids</taxon>
        <taxon>fabids</taxon>
        <taxon>Malpighiales</taxon>
        <taxon>Euphorbiaceae</taxon>
        <taxon>Crotonoideae</taxon>
        <taxon>Micrandreae</taxon>
        <taxon>Hevea</taxon>
    </lineage>
</organism>
<dbReference type="GO" id="GO:0016020">
    <property type="term" value="C:membrane"/>
    <property type="evidence" value="ECO:0007669"/>
    <property type="project" value="InterPro"/>
</dbReference>
<evidence type="ECO:0000313" key="2">
    <source>
        <dbReference type="Proteomes" id="UP000467840"/>
    </source>
</evidence>
<evidence type="ECO:0000313" key="1">
    <source>
        <dbReference type="EMBL" id="KAF2318071.1"/>
    </source>
</evidence>
<dbReference type="Proteomes" id="UP000467840">
    <property type="component" value="Chromosome 6"/>
</dbReference>
<proteinExistence type="predicted"/>
<reference evidence="1 2" key="1">
    <citation type="journal article" date="2020" name="Mol. Plant">
        <title>The Chromosome-Based Rubber Tree Genome Provides New Insights into Spurge Genome Evolution and Rubber Biosynthesis.</title>
        <authorList>
            <person name="Liu J."/>
            <person name="Shi C."/>
            <person name="Shi C.C."/>
            <person name="Li W."/>
            <person name="Zhang Q.J."/>
            <person name="Zhang Y."/>
            <person name="Li K."/>
            <person name="Lu H.F."/>
            <person name="Shi C."/>
            <person name="Zhu S.T."/>
            <person name="Xiao Z.Y."/>
            <person name="Nan H."/>
            <person name="Yue Y."/>
            <person name="Zhu X.G."/>
            <person name="Wu Y."/>
            <person name="Hong X.N."/>
            <person name="Fan G.Y."/>
            <person name="Tong Y."/>
            <person name="Zhang D."/>
            <person name="Mao C.L."/>
            <person name="Liu Y.L."/>
            <person name="Hao S.J."/>
            <person name="Liu W.Q."/>
            <person name="Lv M.Q."/>
            <person name="Zhang H.B."/>
            <person name="Liu Y."/>
            <person name="Hu-Tang G.R."/>
            <person name="Wang J.P."/>
            <person name="Wang J.H."/>
            <person name="Sun Y.H."/>
            <person name="Ni S.B."/>
            <person name="Chen W.B."/>
            <person name="Zhang X.C."/>
            <person name="Jiao Y.N."/>
            <person name="Eichler E.E."/>
            <person name="Li G.H."/>
            <person name="Liu X."/>
            <person name="Gao L.Z."/>
        </authorList>
    </citation>
    <scope>NUCLEOTIDE SEQUENCE [LARGE SCALE GENOMIC DNA]</scope>
    <source>
        <strain evidence="2">cv. GT1</strain>
        <tissue evidence="1">Leaf</tissue>
    </source>
</reference>
<protein>
    <submittedName>
        <fullName evidence="1">Uncharacterized protein</fullName>
    </submittedName>
</protein>
<accession>A0A6A6MWB0</accession>
<dbReference type="AlphaFoldDB" id="A0A6A6MWB0"/>
<keyword evidence="2" id="KW-1185">Reference proteome</keyword>
<dbReference type="Pfam" id="PF04724">
    <property type="entry name" value="Glyco_transf_17"/>
    <property type="match status" value="1"/>
</dbReference>
<dbReference type="InterPro" id="IPR006813">
    <property type="entry name" value="Glyco_trans_17"/>
</dbReference>
<sequence>MVGLRSEPRRVFDGIIFSNELDILEIRWRELHPYITKFVILESNTTFTGIPKPLFFASNQSRFAFAEEKIIHGISGGDLLIMSDTDEIPSPHTVKLLQWCDGIPPILHLELRNYMYSFEFPVDYSSWRATIHVYGPWTRYRHSRQTDLIFSDAGWHCSFCFRRLQEIVFKMTAYSHADRVTKKDYLNYSRIQKLICSGDDLFDMLPEEYTFQELIKKMGPIPHSASAVHLPAYLIENADKFRLDA</sequence>
<dbReference type="PANTHER" id="PTHR12224:SF25">
    <property type="entry name" value="BETA-1,4-N-ACETYLGLUCOSAMINYLTRANSFERASE FAMILY PROTEIN"/>
    <property type="match status" value="1"/>
</dbReference>
<dbReference type="EMBL" id="JAAGAX010000004">
    <property type="protein sequence ID" value="KAF2318071.1"/>
    <property type="molecule type" value="Genomic_DNA"/>
</dbReference>
<gene>
    <name evidence="1" type="ORF">GH714_041410</name>
</gene>